<evidence type="ECO:0000256" key="8">
    <source>
        <dbReference type="ARBA" id="ARBA00023242"/>
    </source>
</evidence>
<evidence type="ECO:0000256" key="5">
    <source>
        <dbReference type="ARBA" id="ARBA00022741"/>
    </source>
</evidence>
<feature type="compositionally biased region" description="Low complexity" evidence="10">
    <location>
        <begin position="843"/>
        <end position="854"/>
    </location>
</feature>
<sequence length="1100" mass="120896">MPLSVMKARAPSVKLGVFFSGGEAEDGELPDETPRKVSTSSSRKTEMWLPPPHEGVEGSAGRRSPYSSPPGRGGNGARHPPRSPPREHPYREASTAKALPNEVYSTAGGPSSRKAPPPPSTHNLPAKPSTIVTDRLPASISPEKQAPRHSSNGIPRRPSTSLSESGRNHDLPPAPATYGEPHRRPHSPPLPPRLESKAEPSGPPLREWDQGKVDHGHSRGPEDWDRPRYPNRSERDGWGDGRNDRRERDRESDGRAPYNRDYRDDRGYRRHDPRDYDRNWHQSRRRTRSPDYHGPPDSHPHRRQPYRPLSRSRSPPEKHVSNYSMVPSSNYDVPPPYGAEESKYSKDKAPEKDESASKFRPITLKREKVRRSDDTRAASTASHTAESARPPTPDAPPPPPLSPPPATPPAPPTVPHAPLLHQDKTRPPSPEREEGEYVEPPRDKNHKEKGRDRRRDHEPERFGMRTVKEEEEAYGRVFVGSSTLMGYETGRKLGEGTFGVVTQATERSTGREVALKKITTHNTRDGAHITTLREIKILKSLNHPNVVPLIDMVMSRGNPQNRKVNTEMFMVFPYMDHDLCGLLGNPDFQKRPSVHKSLMKQLLEGMAFIHANNIIHRDIKTANILVNKHYQVMIADFGLARPWTKEADMPPHLAREYTNMVVTRWYRAPELLLGATRYTPAVDLWSIGCVLGELYMKRPLLPGGGDREQLAMIVAKCGPLSQETWPGWRSLPGFVDAPGHDWERTPRERHIAEDVTAYGLDRAGANLLGKLLTLNPSQRPTASEALDHPWFWIEPLPINPKTEAPLRLESSHEMSAWHHKQPAAPAQPPPQPVMPPRVGFSHAPQANPYANNPYAAPPLAPVQQSLNNYPHQSQHQPAPNPYQPLTGHVPNQSQPGHNAYRPRPAYAQQQAQQGYSQAQPSIQPLATGYGAGPPVSSNLSGAAHAAMGYGNGGGYGGGQSGGYDGAVQGGYGQPSLAPPPPNSFPAPPPSGMRAPPGSLPKRPTGPPPGFSLAGGGGGAPRNRPPQNQNFGNGGGGNARNGGSYGYQAQPGHMKREHSDEQFNANKRHKPDMTTGGGGAVCHTRVMDIRRCGRVPEGAAG</sequence>
<feature type="compositionally biased region" description="Basic and acidic residues" evidence="10">
    <location>
        <begin position="340"/>
        <end position="357"/>
    </location>
</feature>
<dbReference type="InterPro" id="IPR000719">
    <property type="entry name" value="Prot_kinase_dom"/>
</dbReference>
<evidence type="ECO:0000259" key="11">
    <source>
        <dbReference type="PROSITE" id="PS50011"/>
    </source>
</evidence>
<feature type="compositionally biased region" description="Low complexity" evidence="10">
    <location>
        <begin position="1020"/>
        <end position="1030"/>
    </location>
</feature>
<proteinExistence type="inferred from homology"/>
<feature type="domain" description="Protein kinase" evidence="11">
    <location>
        <begin position="487"/>
        <end position="791"/>
    </location>
</feature>
<evidence type="ECO:0000256" key="2">
    <source>
        <dbReference type="ARBA" id="ARBA00006485"/>
    </source>
</evidence>
<feature type="compositionally biased region" description="Basic and acidic residues" evidence="10">
    <location>
        <begin position="421"/>
        <end position="432"/>
    </location>
</feature>
<dbReference type="PANTHER" id="PTHR24056:SF233">
    <property type="entry name" value="CYCLIN-DEPENDENT KINASE 9"/>
    <property type="match status" value="1"/>
</dbReference>
<reference evidence="12 13" key="1">
    <citation type="submission" date="2016-06" db="EMBL/GenBank/DDBJ databases">
        <title>Evolution of pathogenesis and genome organization in the Tremellales.</title>
        <authorList>
            <person name="Cuomo C."/>
            <person name="Litvintseva A."/>
            <person name="Heitman J."/>
            <person name="Chen Y."/>
            <person name="Sun S."/>
            <person name="Springer D."/>
            <person name="Dromer F."/>
            <person name="Young S."/>
            <person name="Zeng Q."/>
            <person name="Chapman S."/>
            <person name="Gujja S."/>
            <person name="Saif S."/>
            <person name="Birren B."/>
        </authorList>
    </citation>
    <scope>NUCLEOTIDE SEQUENCE [LARGE SCALE GENOMIC DNA]</scope>
    <source>
        <strain evidence="12 13">CBS 6273</strain>
    </source>
</reference>
<feature type="compositionally biased region" description="Low complexity" evidence="10">
    <location>
        <begin position="899"/>
        <end position="921"/>
    </location>
</feature>
<dbReference type="OrthoDB" id="28397at2759"/>
<protein>
    <recommendedName>
        <fullName evidence="11">Protein kinase domain-containing protein</fullName>
    </recommendedName>
</protein>
<feature type="compositionally biased region" description="Basic and acidic residues" evidence="10">
    <location>
        <begin position="364"/>
        <end position="376"/>
    </location>
</feature>
<keyword evidence="4" id="KW-0808">Transferase</keyword>
<evidence type="ECO:0000256" key="10">
    <source>
        <dbReference type="SAM" id="MobiDB-lite"/>
    </source>
</evidence>
<dbReference type="FunFam" id="1.10.510.10:FF:000624">
    <property type="entry name" value="Mitogen-activated protein kinase"/>
    <property type="match status" value="1"/>
</dbReference>
<keyword evidence="6" id="KW-0418">Kinase</keyword>
<feature type="region of interest" description="Disordered" evidence="10">
    <location>
        <begin position="21"/>
        <end position="463"/>
    </location>
</feature>
<keyword evidence="3" id="KW-0723">Serine/threonine-protein kinase</keyword>
<dbReference type="InterPro" id="IPR011009">
    <property type="entry name" value="Kinase-like_dom_sf"/>
</dbReference>
<dbReference type="InterPro" id="IPR017441">
    <property type="entry name" value="Protein_kinase_ATP_BS"/>
</dbReference>
<feature type="compositionally biased region" description="Polar residues" evidence="10">
    <location>
        <begin position="321"/>
        <end position="331"/>
    </location>
</feature>
<evidence type="ECO:0000313" key="12">
    <source>
        <dbReference type="EMBL" id="ODO09285.1"/>
    </source>
</evidence>
<feature type="compositionally biased region" description="Basic and acidic residues" evidence="10">
    <location>
        <begin position="206"/>
        <end position="280"/>
    </location>
</feature>
<evidence type="ECO:0000256" key="7">
    <source>
        <dbReference type="ARBA" id="ARBA00022840"/>
    </source>
</evidence>
<comment type="similarity">
    <text evidence="2">Belongs to the protein kinase superfamily. CMGC Ser/Thr protein kinase family. CDC2/CDKX subfamily.</text>
</comment>
<accession>A0A1E3K8F5</accession>
<dbReference type="InterPro" id="IPR050108">
    <property type="entry name" value="CDK"/>
</dbReference>
<dbReference type="AlphaFoldDB" id="A0A1E3K8F5"/>
<feature type="region of interest" description="Disordered" evidence="10">
    <location>
        <begin position="809"/>
        <end position="929"/>
    </location>
</feature>
<organism evidence="12 13">
    <name type="scientific">Cryptococcus amylolentus CBS 6273</name>
    <dbReference type="NCBI Taxonomy" id="1296118"/>
    <lineage>
        <taxon>Eukaryota</taxon>
        <taxon>Fungi</taxon>
        <taxon>Dikarya</taxon>
        <taxon>Basidiomycota</taxon>
        <taxon>Agaricomycotina</taxon>
        <taxon>Tremellomycetes</taxon>
        <taxon>Tremellales</taxon>
        <taxon>Cryptococcaceae</taxon>
        <taxon>Cryptococcus</taxon>
    </lineage>
</organism>
<dbReference type="Gene3D" id="1.10.510.10">
    <property type="entry name" value="Transferase(Phosphotransferase) domain 1"/>
    <property type="match status" value="1"/>
</dbReference>
<evidence type="ECO:0000256" key="9">
    <source>
        <dbReference type="PROSITE-ProRule" id="PRU10141"/>
    </source>
</evidence>
<dbReference type="PROSITE" id="PS50011">
    <property type="entry name" value="PROTEIN_KINASE_DOM"/>
    <property type="match status" value="1"/>
</dbReference>
<dbReference type="Gene3D" id="3.30.200.20">
    <property type="entry name" value="Phosphorylase Kinase, domain 1"/>
    <property type="match status" value="1"/>
</dbReference>
<feature type="compositionally biased region" description="Pro residues" evidence="10">
    <location>
        <begin position="390"/>
        <end position="415"/>
    </location>
</feature>
<dbReference type="GO" id="GO:0004693">
    <property type="term" value="F:cyclin-dependent protein serine/threonine kinase activity"/>
    <property type="evidence" value="ECO:0007669"/>
    <property type="project" value="TreeGrafter"/>
</dbReference>
<feature type="compositionally biased region" description="Basic and acidic residues" evidence="10">
    <location>
        <begin position="288"/>
        <end position="299"/>
    </location>
</feature>
<dbReference type="Pfam" id="PF00069">
    <property type="entry name" value="Pkinase"/>
    <property type="match status" value="1"/>
</dbReference>
<name>A0A1E3K8F5_9TREE</name>
<feature type="compositionally biased region" description="Low complexity" evidence="10">
    <location>
        <begin position="377"/>
        <end position="389"/>
    </location>
</feature>
<dbReference type="InterPro" id="IPR008271">
    <property type="entry name" value="Ser/Thr_kinase_AS"/>
</dbReference>
<comment type="subcellular location">
    <subcellularLocation>
        <location evidence="1">Nucleus</location>
    </subcellularLocation>
</comment>
<evidence type="ECO:0000256" key="6">
    <source>
        <dbReference type="ARBA" id="ARBA00022777"/>
    </source>
</evidence>
<feature type="binding site" evidence="9">
    <location>
        <position position="516"/>
    </location>
    <ligand>
        <name>ATP</name>
        <dbReference type="ChEBI" id="CHEBI:30616"/>
    </ligand>
</feature>
<feature type="compositionally biased region" description="Polar residues" evidence="10">
    <location>
        <begin position="862"/>
        <end position="877"/>
    </location>
</feature>
<keyword evidence="8" id="KW-0539">Nucleus</keyword>
<evidence type="ECO:0000256" key="3">
    <source>
        <dbReference type="ARBA" id="ARBA00022527"/>
    </source>
</evidence>
<dbReference type="SMART" id="SM00220">
    <property type="entry name" value="S_TKc"/>
    <property type="match status" value="1"/>
</dbReference>
<dbReference type="GO" id="GO:0005524">
    <property type="term" value="F:ATP binding"/>
    <property type="evidence" value="ECO:0007669"/>
    <property type="project" value="UniProtKB-UniRule"/>
</dbReference>
<feature type="compositionally biased region" description="Pro residues" evidence="10">
    <location>
        <begin position="825"/>
        <end position="835"/>
    </location>
</feature>
<keyword evidence="5 9" id="KW-0547">Nucleotide-binding</keyword>
<dbReference type="PROSITE" id="PS00107">
    <property type="entry name" value="PROTEIN_KINASE_ATP"/>
    <property type="match status" value="1"/>
</dbReference>
<comment type="caution">
    <text evidence="12">The sequence shown here is derived from an EMBL/GenBank/DDBJ whole genome shotgun (WGS) entry which is preliminary data.</text>
</comment>
<evidence type="ECO:0000256" key="1">
    <source>
        <dbReference type="ARBA" id="ARBA00004123"/>
    </source>
</evidence>
<feature type="compositionally biased region" description="Polar residues" evidence="10">
    <location>
        <begin position="148"/>
        <end position="165"/>
    </location>
</feature>
<feature type="compositionally biased region" description="Basic and acidic residues" evidence="10">
    <location>
        <begin position="439"/>
        <end position="463"/>
    </location>
</feature>
<dbReference type="Proteomes" id="UP000095149">
    <property type="component" value="Unassembled WGS sequence"/>
</dbReference>
<keyword evidence="7 9" id="KW-0067">ATP-binding</keyword>
<feature type="region of interest" description="Disordered" evidence="10">
    <location>
        <begin position="965"/>
        <end position="1079"/>
    </location>
</feature>
<gene>
    <name evidence="12" type="ORF">I350_02885</name>
</gene>
<evidence type="ECO:0000256" key="4">
    <source>
        <dbReference type="ARBA" id="ARBA00022679"/>
    </source>
</evidence>
<dbReference type="GO" id="GO:0005634">
    <property type="term" value="C:nucleus"/>
    <property type="evidence" value="ECO:0007669"/>
    <property type="project" value="UniProtKB-SubCell"/>
</dbReference>
<evidence type="ECO:0000313" key="13">
    <source>
        <dbReference type="Proteomes" id="UP000095149"/>
    </source>
</evidence>
<feature type="compositionally biased region" description="Gly residues" evidence="10">
    <location>
        <begin position="1031"/>
        <end position="1044"/>
    </location>
</feature>
<dbReference type="PANTHER" id="PTHR24056">
    <property type="entry name" value="CELL DIVISION PROTEIN KINASE"/>
    <property type="match status" value="1"/>
</dbReference>
<feature type="compositionally biased region" description="Pro residues" evidence="10">
    <location>
        <begin position="976"/>
        <end position="990"/>
    </location>
</feature>
<dbReference type="EMBL" id="MEKH01000004">
    <property type="protein sequence ID" value="ODO09285.1"/>
    <property type="molecule type" value="Genomic_DNA"/>
</dbReference>
<dbReference type="PROSITE" id="PS00108">
    <property type="entry name" value="PROTEIN_KINASE_ST"/>
    <property type="match status" value="1"/>
</dbReference>
<dbReference type="SUPFAM" id="SSF56112">
    <property type="entry name" value="Protein kinase-like (PK-like)"/>
    <property type="match status" value="1"/>
</dbReference>